<evidence type="ECO:0000313" key="2">
    <source>
        <dbReference type="EMBL" id="CAG8642195.1"/>
    </source>
</evidence>
<organism evidence="2 3">
    <name type="scientific">Cetraspora pellucida</name>
    <dbReference type="NCBI Taxonomy" id="1433469"/>
    <lineage>
        <taxon>Eukaryota</taxon>
        <taxon>Fungi</taxon>
        <taxon>Fungi incertae sedis</taxon>
        <taxon>Mucoromycota</taxon>
        <taxon>Glomeromycotina</taxon>
        <taxon>Glomeromycetes</taxon>
        <taxon>Diversisporales</taxon>
        <taxon>Gigasporaceae</taxon>
        <taxon>Cetraspora</taxon>
    </lineage>
</organism>
<feature type="region of interest" description="Disordered" evidence="1">
    <location>
        <begin position="69"/>
        <end position="92"/>
    </location>
</feature>
<sequence length="309" mass="35161">MHSTHSTNSDRRPSVHATGDLTFIEQHSVNSLLSLPITHTIYSICESQIYNQSNGEMRIDDIIMDYDSSHEAESGYEEENNENYDNYKSCETSETNDPDFAKFVSDFCQIESQGFGLIPSLRNTYYYNCLNACAVSHYNNHMEPSSQIIGSTIHSWIMKKLLNKGNKSEIIPILEEPLWALADGIMTQLRKIDSSAFHGLSRVLISVRAGHVYLLHMIGDEIIMPSHDKNFLQQFPLFVDIAIKVQNENPHVARRNSCQVFVAVEHAKFKGQNYGCTSNTPYKTPDNSRRQHFLSFNTRMINTPSVEGQ</sequence>
<name>A0A9N9GXN1_9GLOM</name>
<accession>A0A9N9GXN1</accession>
<comment type="caution">
    <text evidence="2">The sequence shown here is derived from an EMBL/GenBank/DDBJ whole genome shotgun (WGS) entry which is preliminary data.</text>
</comment>
<protein>
    <submittedName>
        <fullName evidence="2">15310_t:CDS:1</fullName>
    </submittedName>
</protein>
<gene>
    <name evidence="2" type="ORF">CPELLU_LOCUS8913</name>
</gene>
<evidence type="ECO:0000256" key="1">
    <source>
        <dbReference type="SAM" id="MobiDB-lite"/>
    </source>
</evidence>
<dbReference type="Proteomes" id="UP000789759">
    <property type="component" value="Unassembled WGS sequence"/>
</dbReference>
<reference evidence="2" key="1">
    <citation type="submission" date="2021-06" db="EMBL/GenBank/DDBJ databases">
        <authorList>
            <person name="Kallberg Y."/>
            <person name="Tangrot J."/>
            <person name="Rosling A."/>
        </authorList>
    </citation>
    <scope>NUCLEOTIDE SEQUENCE</scope>
    <source>
        <strain evidence="2">FL966</strain>
    </source>
</reference>
<dbReference type="AlphaFoldDB" id="A0A9N9GXN1"/>
<keyword evidence="3" id="KW-1185">Reference proteome</keyword>
<evidence type="ECO:0000313" key="3">
    <source>
        <dbReference type="Proteomes" id="UP000789759"/>
    </source>
</evidence>
<proteinExistence type="predicted"/>
<dbReference type="EMBL" id="CAJVQA010006532">
    <property type="protein sequence ID" value="CAG8642195.1"/>
    <property type="molecule type" value="Genomic_DNA"/>
</dbReference>
<dbReference type="OrthoDB" id="5590091at2759"/>